<dbReference type="OrthoDB" id="2789670at2759"/>
<name>A0A4C1XRZ4_EUMVA</name>
<evidence type="ECO:0000256" key="14">
    <source>
        <dbReference type="ARBA" id="ARBA00023136"/>
    </source>
</evidence>
<dbReference type="InterPro" id="IPR036396">
    <property type="entry name" value="Cyt_P450_sf"/>
</dbReference>
<evidence type="ECO:0000313" key="18">
    <source>
        <dbReference type="EMBL" id="GBP66268.1"/>
    </source>
</evidence>
<sequence>MDEIMTRLSAKRAKRYDSGIFWDFLTKDRAFFELVGELYDKYPGVPVVGTVSFLTPALVVRSPENVRQILAGDTTSFNHRGIDVNGDVDPLADNLLLMNGIRWKLTRQKMTPLFTAAKLKNMFYIMDRNGRDFVDYIRTKPVSQKAFDTLNIFCAAAICSSIFGLGTKSSMDSPLLDMARKVVAPSLAKTLKITLVNTFPTLFRLLKLKVFVDYEDFFIDAMKKVLRARELDSVRKHDFADLCLELQRNGTMKDATSGYEIEPTDELMAAQAFFFIIAGVEPSATAMFFVLFEMAKHPEMLKKLHAEVDQTFEECKGDITYEAIVKMEYLDKVLDESMRMYPPIGSLNRKCTKNDVLPHGNIKVEEGTLLFIPVYSIHHDPIYYPDPETFDPERFSLEARQSRPKYTYLPFGDGHRVCLAARFARLQMKTGLVHVLRHFAVRTGDAGRPIKYFKLPVQVTPANVDFEFVERKLVR</sequence>
<dbReference type="PANTHER" id="PTHR24292:SF104">
    <property type="entry name" value="CYTOCHROME P450 308A1-RELATED"/>
    <property type="match status" value="1"/>
</dbReference>
<dbReference type="InterPro" id="IPR017972">
    <property type="entry name" value="Cyt_P450_CS"/>
</dbReference>
<dbReference type="GO" id="GO:0005789">
    <property type="term" value="C:endoplasmic reticulum membrane"/>
    <property type="evidence" value="ECO:0007669"/>
    <property type="project" value="UniProtKB-SubCell"/>
</dbReference>
<evidence type="ECO:0000256" key="13">
    <source>
        <dbReference type="ARBA" id="ARBA00023033"/>
    </source>
</evidence>
<evidence type="ECO:0000256" key="7">
    <source>
        <dbReference type="ARBA" id="ARBA00022617"/>
    </source>
</evidence>
<comment type="function">
    <text evidence="2">May be involved in the metabolism of insect hormones and in the breakdown of synthetic insecticides.</text>
</comment>
<dbReference type="InterPro" id="IPR050476">
    <property type="entry name" value="Insect_CytP450_Detox"/>
</dbReference>
<organism evidence="18 19">
    <name type="scientific">Eumeta variegata</name>
    <name type="common">Bagworm moth</name>
    <name type="synonym">Eumeta japonica</name>
    <dbReference type="NCBI Taxonomy" id="151549"/>
    <lineage>
        <taxon>Eukaryota</taxon>
        <taxon>Metazoa</taxon>
        <taxon>Ecdysozoa</taxon>
        <taxon>Arthropoda</taxon>
        <taxon>Hexapoda</taxon>
        <taxon>Insecta</taxon>
        <taxon>Pterygota</taxon>
        <taxon>Neoptera</taxon>
        <taxon>Endopterygota</taxon>
        <taxon>Lepidoptera</taxon>
        <taxon>Glossata</taxon>
        <taxon>Ditrysia</taxon>
        <taxon>Tineoidea</taxon>
        <taxon>Psychidae</taxon>
        <taxon>Oiketicinae</taxon>
        <taxon>Eumeta</taxon>
    </lineage>
</organism>
<evidence type="ECO:0000256" key="9">
    <source>
        <dbReference type="ARBA" id="ARBA00022824"/>
    </source>
</evidence>
<dbReference type="PRINTS" id="PR00465">
    <property type="entry name" value="EP450IV"/>
</dbReference>
<comment type="subcellular location">
    <subcellularLocation>
        <location evidence="4">Endoplasmic reticulum membrane</location>
        <topology evidence="4">Peripheral membrane protein</topology>
    </subcellularLocation>
    <subcellularLocation>
        <location evidence="3">Microsome membrane</location>
        <topology evidence="3">Peripheral membrane protein</topology>
    </subcellularLocation>
</comment>
<dbReference type="EMBL" id="BGZK01000953">
    <property type="protein sequence ID" value="GBP66268.1"/>
    <property type="molecule type" value="Genomic_DNA"/>
</dbReference>
<dbReference type="InterPro" id="IPR002403">
    <property type="entry name" value="Cyt_P450_E_grp-IV"/>
</dbReference>
<evidence type="ECO:0000256" key="6">
    <source>
        <dbReference type="ARBA" id="ARBA00012109"/>
    </source>
</evidence>
<proteinExistence type="inferred from homology"/>
<dbReference type="SUPFAM" id="SSF48264">
    <property type="entry name" value="Cytochrome P450"/>
    <property type="match status" value="1"/>
</dbReference>
<evidence type="ECO:0000256" key="2">
    <source>
        <dbReference type="ARBA" id="ARBA00003690"/>
    </source>
</evidence>
<evidence type="ECO:0000256" key="17">
    <source>
        <dbReference type="RuleBase" id="RU000461"/>
    </source>
</evidence>
<dbReference type="EC" id="1.14.14.1" evidence="6"/>
<keyword evidence="8 16" id="KW-0479">Metal-binding</keyword>
<evidence type="ECO:0000313" key="19">
    <source>
        <dbReference type="Proteomes" id="UP000299102"/>
    </source>
</evidence>
<evidence type="ECO:0000256" key="12">
    <source>
        <dbReference type="ARBA" id="ARBA00023004"/>
    </source>
</evidence>
<feature type="binding site" description="axial binding residue" evidence="16">
    <location>
        <position position="418"/>
    </location>
    <ligand>
        <name>heme</name>
        <dbReference type="ChEBI" id="CHEBI:30413"/>
    </ligand>
    <ligandPart>
        <name>Fe</name>
        <dbReference type="ChEBI" id="CHEBI:18248"/>
    </ligandPart>
</feature>
<evidence type="ECO:0000256" key="4">
    <source>
        <dbReference type="ARBA" id="ARBA00004406"/>
    </source>
</evidence>
<evidence type="ECO:0000256" key="11">
    <source>
        <dbReference type="ARBA" id="ARBA00023002"/>
    </source>
</evidence>
<comment type="catalytic activity">
    <reaction evidence="15">
        <text>an organic molecule + reduced [NADPH--hemoprotein reductase] + O2 = an alcohol + oxidized [NADPH--hemoprotein reductase] + H2O + H(+)</text>
        <dbReference type="Rhea" id="RHEA:17149"/>
        <dbReference type="Rhea" id="RHEA-COMP:11964"/>
        <dbReference type="Rhea" id="RHEA-COMP:11965"/>
        <dbReference type="ChEBI" id="CHEBI:15377"/>
        <dbReference type="ChEBI" id="CHEBI:15378"/>
        <dbReference type="ChEBI" id="CHEBI:15379"/>
        <dbReference type="ChEBI" id="CHEBI:30879"/>
        <dbReference type="ChEBI" id="CHEBI:57618"/>
        <dbReference type="ChEBI" id="CHEBI:58210"/>
        <dbReference type="ChEBI" id="CHEBI:142491"/>
        <dbReference type="EC" id="1.14.14.1"/>
    </reaction>
</comment>
<dbReference type="GO" id="GO:0020037">
    <property type="term" value="F:heme binding"/>
    <property type="evidence" value="ECO:0007669"/>
    <property type="project" value="InterPro"/>
</dbReference>
<evidence type="ECO:0000256" key="3">
    <source>
        <dbReference type="ARBA" id="ARBA00004174"/>
    </source>
</evidence>
<keyword evidence="13 17" id="KW-0503">Monooxygenase</keyword>
<dbReference type="Proteomes" id="UP000299102">
    <property type="component" value="Unassembled WGS sequence"/>
</dbReference>
<keyword evidence="19" id="KW-1185">Reference proteome</keyword>
<dbReference type="GO" id="GO:0016712">
    <property type="term" value="F:oxidoreductase activity, acting on paired donors, with incorporation or reduction of molecular oxygen, reduced flavin or flavoprotein as one donor, and incorporation of one atom of oxygen"/>
    <property type="evidence" value="ECO:0007669"/>
    <property type="project" value="UniProtKB-EC"/>
</dbReference>
<keyword evidence="10" id="KW-0492">Microsome</keyword>
<comment type="caution">
    <text evidence="18">The sequence shown here is derived from an EMBL/GenBank/DDBJ whole genome shotgun (WGS) entry which is preliminary data.</text>
</comment>
<dbReference type="CDD" id="cd11056">
    <property type="entry name" value="CYP6-like"/>
    <property type="match status" value="1"/>
</dbReference>
<evidence type="ECO:0000256" key="15">
    <source>
        <dbReference type="ARBA" id="ARBA00047827"/>
    </source>
</evidence>
<evidence type="ECO:0000256" key="10">
    <source>
        <dbReference type="ARBA" id="ARBA00022848"/>
    </source>
</evidence>
<keyword evidence="7 16" id="KW-0349">Heme</keyword>
<protein>
    <recommendedName>
        <fullName evidence="6">unspecific monooxygenase</fullName>
        <ecNumber evidence="6">1.14.14.1</ecNumber>
    </recommendedName>
</protein>
<dbReference type="GO" id="GO:0005506">
    <property type="term" value="F:iron ion binding"/>
    <property type="evidence" value="ECO:0007669"/>
    <property type="project" value="InterPro"/>
</dbReference>
<keyword evidence="9" id="KW-0256">Endoplasmic reticulum</keyword>
<evidence type="ECO:0000256" key="5">
    <source>
        <dbReference type="ARBA" id="ARBA00010617"/>
    </source>
</evidence>
<dbReference type="FunFam" id="1.10.630.10:FF:000182">
    <property type="entry name" value="Cytochrome P450 3A4"/>
    <property type="match status" value="1"/>
</dbReference>
<accession>A0A4C1XRZ4</accession>
<dbReference type="STRING" id="151549.A0A4C1XRZ4"/>
<dbReference type="Gene3D" id="1.10.630.10">
    <property type="entry name" value="Cytochrome P450"/>
    <property type="match status" value="1"/>
</dbReference>
<keyword evidence="12 16" id="KW-0408">Iron</keyword>
<dbReference type="InterPro" id="IPR001128">
    <property type="entry name" value="Cyt_P450"/>
</dbReference>
<evidence type="ECO:0000256" key="1">
    <source>
        <dbReference type="ARBA" id="ARBA00001971"/>
    </source>
</evidence>
<keyword evidence="14" id="KW-0472">Membrane</keyword>
<dbReference type="AlphaFoldDB" id="A0A4C1XRZ4"/>
<comment type="similarity">
    <text evidence="5 17">Belongs to the cytochrome P450 family.</text>
</comment>
<gene>
    <name evidence="18" type="primary">Cyp6a13</name>
    <name evidence="18" type="ORF">EVAR_41063_1</name>
</gene>
<dbReference type="PROSITE" id="PS00086">
    <property type="entry name" value="CYTOCHROME_P450"/>
    <property type="match status" value="1"/>
</dbReference>
<evidence type="ECO:0000256" key="8">
    <source>
        <dbReference type="ARBA" id="ARBA00022723"/>
    </source>
</evidence>
<comment type="cofactor">
    <cofactor evidence="1 16">
        <name>heme</name>
        <dbReference type="ChEBI" id="CHEBI:30413"/>
    </cofactor>
</comment>
<evidence type="ECO:0000256" key="16">
    <source>
        <dbReference type="PIRSR" id="PIRSR602403-1"/>
    </source>
</evidence>
<keyword evidence="11 17" id="KW-0560">Oxidoreductase</keyword>
<dbReference type="Pfam" id="PF00067">
    <property type="entry name" value="p450"/>
    <property type="match status" value="1"/>
</dbReference>
<reference evidence="18 19" key="1">
    <citation type="journal article" date="2019" name="Commun. Biol.">
        <title>The bagworm genome reveals a unique fibroin gene that provides high tensile strength.</title>
        <authorList>
            <person name="Kono N."/>
            <person name="Nakamura H."/>
            <person name="Ohtoshi R."/>
            <person name="Tomita M."/>
            <person name="Numata K."/>
            <person name="Arakawa K."/>
        </authorList>
    </citation>
    <scope>NUCLEOTIDE SEQUENCE [LARGE SCALE GENOMIC DNA]</scope>
</reference>
<dbReference type="PRINTS" id="PR00385">
    <property type="entry name" value="P450"/>
</dbReference>
<dbReference type="PANTHER" id="PTHR24292">
    <property type="entry name" value="CYTOCHROME P450"/>
    <property type="match status" value="1"/>
</dbReference>